<dbReference type="EMBL" id="JAVDUM010000014">
    <property type="protein sequence ID" value="MDR6868449.1"/>
    <property type="molecule type" value="Genomic_DNA"/>
</dbReference>
<organism evidence="1 2">
    <name type="scientific">Microbacterium resistens</name>
    <dbReference type="NCBI Taxonomy" id="156977"/>
    <lineage>
        <taxon>Bacteria</taxon>
        <taxon>Bacillati</taxon>
        <taxon>Actinomycetota</taxon>
        <taxon>Actinomycetes</taxon>
        <taxon>Micrococcales</taxon>
        <taxon>Microbacteriaceae</taxon>
        <taxon>Microbacterium</taxon>
    </lineage>
</organism>
<comment type="caution">
    <text evidence="1">The sequence shown here is derived from an EMBL/GenBank/DDBJ whole genome shotgun (WGS) entry which is preliminary data.</text>
</comment>
<evidence type="ECO:0000313" key="2">
    <source>
        <dbReference type="Proteomes" id="UP001259347"/>
    </source>
</evidence>
<protein>
    <recommendedName>
        <fullName evidence="3">Tail assembly chaperone</fullName>
    </recommendedName>
</protein>
<name>A0ABU1SFS9_9MICO</name>
<keyword evidence="2" id="KW-1185">Reference proteome</keyword>
<sequence length="148" mass="16495">MDVDELIAEARQVFETAEPVEQDVLLGTRQVTVRLRPLDGTAWEDLTAQHPPRPRVPRDHDLGYDLKAVLKAFPRVEIVDGDEVDDLLRVGEDGQTTNRWPAVVDALAAPDIKNLTVALWGAHEWEHQKRMVAAGKASKGQHAPKRPS</sequence>
<evidence type="ECO:0000313" key="1">
    <source>
        <dbReference type="EMBL" id="MDR6868449.1"/>
    </source>
</evidence>
<proteinExistence type="predicted"/>
<evidence type="ECO:0008006" key="3">
    <source>
        <dbReference type="Google" id="ProtNLM"/>
    </source>
</evidence>
<reference evidence="1 2" key="1">
    <citation type="submission" date="2023-07" db="EMBL/GenBank/DDBJ databases">
        <title>Sorghum-associated microbial communities from plants grown in Nebraska, USA.</title>
        <authorList>
            <person name="Schachtman D."/>
        </authorList>
    </citation>
    <scope>NUCLEOTIDE SEQUENCE [LARGE SCALE GENOMIC DNA]</scope>
    <source>
        <strain evidence="1 2">2980</strain>
    </source>
</reference>
<accession>A0ABU1SFS9</accession>
<gene>
    <name evidence="1" type="ORF">J2Y69_003065</name>
</gene>
<dbReference type="Proteomes" id="UP001259347">
    <property type="component" value="Unassembled WGS sequence"/>
</dbReference>
<dbReference type="RefSeq" id="WP_310022288.1">
    <property type="nucleotide sequence ID" value="NZ_JAVDUM010000014.1"/>
</dbReference>